<gene>
    <name evidence="2" type="ORF">B296_00039697</name>
</gene>
<evidence type="ECO:0000313" key="2">
    <source>
        <dbReference type="EMBL" id="RRT55603.1"/>
    </source>
</evidence>
<dbReference type="EMBL" id="AMZH03010010">
    <property type="protein sequence ID" value="RRT55603.1"/>
    <property type="molecule type" value="Genomic_DNA"/>
</dbReference>
<comment type="caution">
    <text evidence="2">The sequence shown here is derived from an EMBL/GenBank/DDBJ whole genome shotgun (WGS) entry which is preliminary data.</text>
</comment>
<evidence type="ECO:0000256" key="1">
    <source>
        <dbReference type="SAM" id="MobiDB-lite"/>
    </source>
</evidence>
<accession>A0A426YV36</accession>
<organism evidence="2 3">
    <name type="scientific">Ensete ventricosum</name>
    <name type="common">Abyssinian banana</name>
    <name type="synonym">Musa ensete</name>
    <dbReference type="NCBI Taxonomy" id="4639"/>
    <lineage>
        <taxon>Eukaryota</taxon>
        <taxon>Viridiplantae</taxon>
        <taxon>Streptophyta</taxon>
        <taxon>Embryophyta</taxon>
        <taxon>Tracheophyta</taxon>
        <taxon>Spermatophyta</taxon>
        <taxon>Magnoliopsida</taxon>
        <taxon>Liliopsida</taxon>
        <taxon>Zingiberales</taxon>
        <taxon>Musaceae</taxon>
        <taxon>Ensete</taxon>
    </lineage>
</organism>
<name>A0A426YV36_ENSVE</name>
<reference evidence="2 3" key="1">
    <citation type="journal article" date="2014" name="Agronomy (Basel)">
        <title>A Draft Genome Sequence for Ensete ventricosum, the Drought-Tolerant Tree Against Hunger.</title>
        <authorList>
            <person name="Harrison J."/>
            <person name="Moore K.A."/>
            <person name="Paszkiewicz K."/>
            <person name="Jones T."/>
            <person name="Grant M."/>
            <person name="Ambacheew D."/>
            <person name="Muzemil S."/>
            <person name="Studholme D.J."/>
        </authorList>
    </citation>
    <scope>NUCLEOTIDE SEQUENCE [LARGE SCALE GENOMIC DNA]</scope>
</reference>
<proteinExistence type="predicted"/>
<dbReference type="AlphaFoldDB" id="A0A426YV36"/>
<sequence length="86" mass="9603">MSSCGAQITSELGTSNACTSEKKTKAINLRKPDRLSYIYREKEQRVEKRIPTGIREDLVGRDGAVKDIIERSEAKATHKNLATPIE</sequence>
<dbReference type="Proteomes" id="UP000287651">
    <property type="component" value="Unassembled WGS sequence"/>
</dbReference>
<feature type="compositionally biased region" description="Polar residues" evidence="1">
    <location>
        <begin position="1"/>
        <end position="19"/>
    </location>
</feature>
<evidence type="ECO:0000313" key="3">
    <source>
        <dbReference type="Proteomes" id="UP000287651"/>
    </source>
</evidence>
<feature type="region of interest" description="Disordered" evidence="1">
    <location>
        <begin position="1"/>
        <end position="21"/>
    </location>
</feature>
<protein>
    <submittedName>
        <fullName evidence="2">Uncharacterized protein</fullName>
    </submittedName>
</protein>